<name>A0A8J2RN31_9CRUS</name>
<reference evidence="1" key="1">
    <citation type="submission" date="2021-11" db="EMBL/GenBank/DDBJ databases">
        <authorList>
            <person name="Schell T."/>
        </authorList>
    </citation>
    <scope>NUCLEOTIDE SEQUENCE</scope>
    <source>
        <strain evidence="1">M5</strain>
    </source>
</reference>
<dbReference type="SUPFAM" id="SSF53850">
    <property type="entry name" value="Periplasmic binding protein-like II"/>
    <property type="match status" value="1"/>
</dbReference>
<dbReference type="PANTHER" id="PTHR35841:SF1">
    <property type="entry name" value="PHOSPHONATES-BINDING PERIPLASMIC PROTEIN"/>
    <property type="match status" value="1"/>
</dbReference>
<accession>A0A8J2RN31</accession>
<dbReference type="AlphaFoldDB" id="A0A8J2RN31"/>
<keyword evidence="2" id="KW-1185">Reference proteome</keyword>
<evidence type="ECO:0000313" key="2">
    <source>
        <dbReference type="Proteomes" id="UP000789390"/>
    </source>
</evidence>
<dbReference type="PANTHER" id="PTHR35841">
    <property type="entry name" value="PHOSPHONATES-BINDING PERIPLASMIC PROTEIN"/>
    <property type="match status" value="1"/>
</dbReference>
<comment type="caution">
    <text evidence="1">The sequence shown here is derived from an EMBL/GenBank/DDBJ whole genome shotgun (WGS) entry which is preliminary data.</text>
</comment>
<proteinExistence type="predicted"/>
<dbReference type="EMBL" id="CAKKLH010000103">
    <property type="protein sequence ID" value="CAH0103189.1"/>
    <property type="molecule type" value="Genomic_DNA"/>
</dbReference>
<dbReference type="Pfam" id="PF12974">
    <property type="entry name" value="Phosphonate-bd"/>
    <property type="match status" value="1"/>
</dbReference>
<dbReference type="Gene3D" id="3.40.190.10">
    <property type="entry name" value="Periplasmic binding protein-like II"/>
    <property type="match status" value="2"/>
</dbReference>
<protein>
    <submittedName>
        <fullName evidence="1">Uncharacterized protein</fullName>
    </submittedName>
</protein>
<evidence type="ECO:0000313" key="1">
    <source>
        <dbReference type="EMBL" id="CAH0103189.1"/>
    </source>
</evidence>
<dbReference type="OrthoDB" id="5310573at2759"/>
<sequence>MTDQQKLPLQIITYLVPSMSVELFETIAQHLESSLGRETTLVYESRFIGPQPARIDPFKTKTADLAFVTGASYQQLVKENNVNWELLPIGAVFPHLIKGETAGYYADVIIHKNSQERIKDFLDLRGANWATNNSSSTSGHFVMLKSLRELGENPSFFGSVLNSGSHLNSIQMVASRKADVASVDSNVLGYAMTKTPSLAKDLHVFSSIGPLPPYPIMVRSSLPAEEKKAICDALLQLEGVAPWNKRCADLRLLRFVKTNKDIYLEDRESRDALANLSASVRYY</sequence>
<dbReference type="Proteomes" id="UP000789390">
    <property type="component" value="Unassembled WGS sequence"/>
</dbReference>
<organism evidence="1 2">
    <name type="scientific">Daphnia galeata</name>
    <dbReference type="NCBI Taxonomy" id="27404"/>
    <lineage>
        <taxon>Eukaryota</taxon>
        <taxon>Metazoa</taxon>
        <taxon>Ecdysozoa</taxon>
        <taxon>Arthropoda</taxon>
        <taxon>Crustacea</taxon>
        <taxon>Branchiopoda</taxon>
        <taxon>Diplostraca</taxon>
        <taxon>Cladocera</taxon>
        <taxon>Anomopoda</taxon>
        <taxon>Daphniidae</taxon>
        <taxon>Daphnia</taxon>
    </lineage>
</organism>
<gene>
    <name evidence="1" type="ORF">DGAL_LOCUS5723</name>
</gene>